<accession>A0A6A5GI09</accession>
<dbReference type="EMBL" id="WUAV01000005">
    <property type="protein sequence ID" value="KAF1754414.1"/>
    <property type="molecule type" value="Genomic_DNA"/>
</dbReference>
<evidence type="ECO:0000256" key="1">
    <source>
        <dbReference type="SAM" id="MobiDB-lite"/>
    </source>
</evidence>
<feature type="compositionally biased region" description="Low complexity" evidence="1">
    <location>
        <begin position="232"/>
        <end position="249"/>
    </location>
</feature>
<organism evidence="2 3">
    <name type="scientific">Caenorhabditis remanei</name>
    <name type="common">Caenorhabditis vulgaris</name>
    <dbReference type="NCBI Taxonomy" id="31234"/>
    <lineage>
        <taxon>Eukaryota</taxon>
        <taxon>Metazoa</taxon>
        <taxon>Ecdysozoa</taxon>
        <taxon>Nematoda</taxon>
        <taxon>Chromadorea</taxon>
        <taxon>Rhabditida</taxon>
        <taxon>Rhabditina</taxon>
        <taxon>Rhabditomorpha</taxon>
        <taxon>Rhabditoidea</taxon>
        <taxon>Rhabditidae</taxon>
        <taxon>Peloderinae</taxon>
        <taxon>Caenorhabditis</taxon>
    </lineage>
</organism>
<feature type="region of interest" description="Disordered" evidence="1">
    <location>
        <begin position="1"/>
        <end position="28"/>
    </location>
</feature>
<dbReference type="CTD" id="78777049"/>
<dbReference type="Proteomes" id="UP000483820">
    <property type="component" value="Chromosome V"/>
</dbReference>
<comment type="caution">
    <text evidence="2">The sequence shown here is derived from an EMBL/GenBank/DDBJ whole genome shotgun (WGS) entry which is preliminary data.</text>
</comment>
<feature type="compositionally biased region" description="Basic and acidic residues" evidence="1">
    <location>
        <begin position="1"/>
        <end position="12"/>
    </location>
</feature>
<dbReference type="AlphaFoldDB" id="A0A6A5GI09"/>
<protein>
    <submittedName>
        <fullName evidence="2">Uncharacterized protein</fullName>
    </submittedName>
</protein>
<evidence type="ECO:0000313" key="3">
    <source>
        <dbReference type="Proteomes" id="UP000483820"/>
    </source>
</evidence>
<dbReference type="GeneID" id="78777049"/>
<dbReference type="KEGG" id="crq:GCK72_020975"/>
<evidence type="ECO:0000313" key="2">
    <source>
        <dbReference type="EMBL" id="KAF1754414.1"/>
    </source>
</evidence>
<name>A0A6A5GI09_CAERE</name>
<sequence length="249" mass="27774">MQAVEDKKRKSTTEALTSSLENSQHDPELNLTTAVDSSKSQTLLNLPAKVDAVETSASTEKEKKLERLKRMGAVQIPGLPNFFQLRNNGKTINATRNEGNSSELAHQEYVQLMPDPTSMSPAPAHRACWTVPKIPVSNRECPAPIIKIDEQGTSGSSHLVRGGSDRFIMSKRAERTQKSQSVCENRNEEQKKQYQNIMNKADLQTPGKIESFIERYLNHLQAVEENKRKSTTEASTASLESSRSSVLHR</sequence>
<feature type="region of interest" description="Disordered" evidence="1">
    <location>
        <begin position="224"/>
        <end position="249"/>
    </location>
</feature>
<dbReference type="RefSeq" id="XP_053582831.1">
    <property type="nucleotide sequence ID" value="XM_053733918.1"/>
</dbReference>
<reference evidence="2 3" key="1">
    <citation type="submission" date="2019-12" db="EMBL/GenBank/DDBJ databases">
        <title>Chromosome-level assembly of the Caenorhabditis remanei genome.</title>
        <authorList>
            <person name="Teterina A.A."/>
            <person name="Willis J.H."/>
            <person name="Phillips P.C."/>
        </authorList>
    </citation>
    <scope>NUCLEOTIDE SEQUENCE [LARGE SCALE GENOMIC DNA]</scope>
    <source>
        <strain evidence="2 3">PX506</strain>
        <tissue evidence="2">Whole organism</tissue>
    </source>
</reference>
<gene>
    <name evidence="2" type="ORF">GCK72_020975</name>
</gene>
<proteinExistence type="predicted"/>
<feature type="compositionally biased region" description="Polar residues" evidence="1">
    <location>
        <begin position="13"/>
        <end position="22"/>
    </location>
</feature>